<sequence>MVFRRPLTLVFAAAVEALYGVALAGAGLFWLVLTTLGHAEDLMAAFGVALFAVGTGVVLCLAAWGLFTRRNWARTPVVLTQLFALGIAWYQLTAEPYTLGAALGLLSAVTLGCVLAPATTTALFPEEHGGSTAEEGSADGSRPRSSPPRGPRSGD</sequence>
<keyword evidence="4" id="KW-1185">Reference proteome</keyword>
<dbReference type="Proteomes" id="UP001250214">
    <property type="component" value="Unassembled WGS sequence"/>
</dbReference>
<evidence type="ECO:0008006" key="5">
    <source>
        <dbReference type="Google" id="ProtNLM"/>
    </source>
</evidence>
<dbReference type="EMBL" id="JAVLVT010000009">
    <property type="protein sequence ID" value="MDS1272061.1"/>
    <property type="molecule type" value="Genomic_DNA"/>
</dbReference>
<feature type="compositionally biased region" description="Pro residues" evidence="1">
    <location>
        <begin position="145"/>
        <end position="155"/>
    </location>
</feature>
<reference evidence="4" key="1">
    <citation type="submission" date="2023-07" db="EMBL/GenBank/DDBJ databases">
        <title>Novel species in the genus Lipingzhangella isolated from Sambhar Salt Lake.</title>
        <authorList>
            <person name="Jiya N."/>
            <person name="Kajale S."/>
            <person name="Sharma A."/>
        </authorList>
    </citation>
    <scope>NUCLEOTIDE SEQUENCE [LARGE SCALE GENOMIC DNA]</scope>
    <source>
        <strain evidence="4">LS1_29</strain>
    </source>
</reference>
<feature type="transmembrane region" description="Helical" evidence="2">
    <location>
        <begin position="44"/>
        <end position="67"/>
    </location>
</feature>
<keyword evidence="2" id="KW-0472">Membrane</keyword>
<feature type="transmembrane region" description="Helical" evidence="2">
    <location>
        <begin position="7"/>
        <end position="32"/>
    </location>
</feature>
<keyword evidence="2" id="KW-0812">Transmembrane</keyword>
<feature type="region of interest" description="Disordered" evidence="1">
    <location>
        <begin position="125"/>
        <end position="155"/>
    </location>
</feature>
<comment type="caution">
    <text evidence="3">The sequence shown here is derived from an EMBL/GenBank/DDBJ whole genome shotgun (WGS) entry which is preliminary data.</text>
</comment>
<evidence type="ECO:0000313" key="3">
    <source>
        <dbReference type="EMBL" id="MDS1272061.1"/>
    </source>
</evidence>
<gene>
    <name evidence="3" type="ORF">RIF23_17360</name>
</gene>
<evidence type="ECO:0000313" key="4">
    <source>
        <dbReference type="Proteomes" id="UP001250214"/>
    </source>
</evidence>
<accession>A0ABU2H9V4</accession>
<evidence type="ECO:0000256" key="2">
    <source>
        <dbReference type="SAM" id="Phobius"/>
    </source>
</evidence>
<protein>
    <recommendedName>
        <fullName evidence="5">Integral membrane protein</fullName>
    </recommendedName>
</protein>
<feature type="transmembrane region" description="Helical" evidence="2">
    <location>
        <begin position="98"/>
        <end position="118"/>
    </location>
</feature>
<organism evidence="3 4">
    <name type="scientific">Lipingzhangella rawalii</name>
    <dbReference type="NCBI Taxonomy" id="2055835"/>
    <lineage>
        <taxon>Bacteria</taxon>
        <taxon>Bacillati</taxon>
        <taxon>Actinomycetota</taxon>
        <taxon>Actinomycetes</taxon>
        <taxon>Streptosporangiales</taxon>
        <taxon>Nocardiopsidaceae</taxon>
        <taxon>Lipingzhangella</taxon>
    </lineage>
</organism>
<name>A0ABU2H9V4_9ACTN</name>
<keyword evidence="2" id="KW-1133">Transmembrane helix</keyword>
<proteinExistence type="predicted"/>
<evidence type="ECO:0000256" key="1">
    <source>
        <dbReference type="SAM" id="MobiDB-lite"/>
    </source>
</evidence>